<reference evidence="1" key="1">
    <citation type="submission" date="2023-07" db="EMBL/GenBank/DDBJ databases">
        <title>Chromosome-level genome assembly of Artemia franciscana.</title>
        <authorList>
            <person name="Jo E."/>
        </authorList>
    </citation>
    <scope>NUCLEOTIDE SEQUENCE</scope>
    <source>
        <tissue evidence="1">Whole body</tissue>
    </source>
</reference>
<dbReference type="Gene3D" id="3.60.10.10">
    <property type="entry name" value="Endonuclease/exonuclease/phosphatase"/>
    <property type="match status" value="1"/>
</dbReference>
<name>A0AA88L9A2_ARTSF</name>
<comment type="caution">
    <text evidence="1">The sequence shown here is derived from an EMBL/GenBank/DDBJ whole genome shotgun (WGS) entry which is preliminary data.</text>
</comment>
<dbReference type="InterPro" id="IPR036691">
    <property type="entry name" value="Endo/exonu/phosph_ase_sf"/>
</dbReference>
<dbReference type="EMBL" id="JAVRJZ010000006">
    <property type="protein sequence ID" value="KAK2721857.1"/>
    <property type="molecule type" value="Genomic_DNA"/>
</dbReference>
<evidence type="ECO:0000313" key="1">
    <source>
        <dbReference type="EMBL" id="KAK2721857.1"/>
    </source>
</evidence>
<proteinExistence type="predicted"/>
<accession>A0AA88L9A2</accession>
<dbReference type="SUPFAM" id="SSF56219">
    <property type="entry name" value="DNase I-like"/>
    <property type="match status" value="1"/>
</dbReference>
<protein>
    <submittedName>
        <fullName evidence="1">Uncharacterized protein</fullName>
    </submittedName>
</protein>
<sequence length="116" mass="13319">MGCHGLGNRNENAERLIDFALSNDLDIGGSLFQHRDIHKYSWTSPDGITRNQIDHCLVSRKWRTSLMDVRSHRGADVGSDHNQTIAKFKVKLKKNVKQVPYPNPPFDWYKLLDSTV</sequence>
<dbReference type="AlphaFoldDB" id="A0AA88L9A2"/>
<keyword evidence="2" id="KW-1185">Reference proteome</keyword>
<organism evidence="1 2">
    <name type="scientific">Artemia franciscana</name>
    <name type="common">Brine shrimp</name>
    <name type="synonym">Artemia sanfranciscana</name>
    <dbReference type="NCBI Taxonomy" id="6661"/>
    <lineage>
        <taxon>Eukaryota</taxon>
        <taxon>Metazoa</taxon>
        <taxon>Ecdysozoa</taxon>
        <taxon>Arthropoda</taxon>
        <taxon>Crustacea</taxon>
        <taxon>Branchiopoda</taxon>
        <taxon>Anostraca</taxon>
        <taxon>Artemiidae</taxon>
        <taxon>Artemia</taxon>
    </lineage>
</organism>
<evidence type="ECO:0000313" key="2">
    <source>
        <dbReference type="Proteomes" id="UP001187531"/>
    </source>
</evidence>
<dbReference type="Proteomes" id="UP001187531">
    <property type="component" value="Unassembled WGS sequence"/>
</dbReference>
<gene>
    <name evidence="1" type="ORF">QYM36_003986</name>
</gene>